<feature type="domain" description="Peptidase A1" evidence="16">
    <location>
        <begin position="40"/>
        <end position="337"/>
    </location>
</feature>
<evidence type="ECO:0000256" key="2">
    <source>
        <dbReference type="ARBA" id="ARBA00004177"/>
    </source>
</evidence>
<dbReference type="InterPro" id="IPR021109">
    <property type="entry name" value="Peptidase_aspartic_dom_sf"/>
</dbReference>
<proteinExistence type="inferred from homology"/>
<organism evidence="17 18">
    <name type="scientific">Malurus cyaneus samueli</name>
    <dbReference type="NCBI Taxonomy" id="2593467"/>
    <lineage>
        <taxon>Eukaryota</taxon>
        <taxon>Metazoa</taxon>
        <taxon>Chordata</taxon>
        <taxon>Craniata</taxon>
        <taxon>Vertebrata</taxon>
        <taxon>Euteleostomi</taxon>
        <taxon>Archelosauria</taxon>
        <taxon>Archosauria</taxon>
        <taxon>Dinosauria</taxon>
        <taxon>Saurischia</taxon>
        <taxon>Theropoda</taxon>
        <taxon>Coelurosauria</taxon>
        <taxon>Aves</taxon>
        <taxon>Neognathae</taxon>
        <taxon>Neoaves</taxon>
        <taxon>Telluraves</taxon>
        <taxon>Australaves</taxon>
        <taxon>Passeriformes</taxon>
        <taxon>Meliphagoidea</taxon>
        <taxon>Maluridae</taxon>
        <taxon>Malurus</taxon>
    </lineage>
</organism>
<feature type="active site" evidence="13">
    <location>
        <position position="58"/>
    </location>
</feature>
<evidence type="ECO:0000256" key="14">
    <source>
        <dbReference type="PIRSR" id="PIRSR601461-2"/>
    </source>
</evidence>
<dbReference type="InterPro" id="IPR001969">
    <property type="entry name" value="Aspartic_peptidase_AS"/>
</dbReference>
<reference evidence="17" key="2">
    <citation type="submission" date="2025-09" db="UniProtKB">
        <authorList>
            <consortium name="Ensembl"/>
        </authorList>
    </citation>
    <scope>IDENTIFICATION</scope>
</reference>
<accession>A0A8C5X3Y5</accession>
<evidence type="ECO:0000259" key="16">
    <source>
        <dbReference type="PROSITE" id="PS51767"/>
    </source>
</evidence>
<evidence type="ECO:0000256" key="4">
    <source>
        <dbReference type="ARBA" id="ARBA00011748"/>
    </source>
</evidence>
<evidence type="ECO:0000256" key="5">
    <source>
        <dbReference type="ARBA" id="ARBA00013240"/>
    </source>
</evidence>
<evidence type="ECO:0000256" key="13">
    <source>
        <dbReference type="PIRSR" id="PIRSR601461-1"/>
    </source>
</evidence>
<comment type="subunit">
    <text evidence="4">Homodimer; disulfide-linked.</text>
</comment>
<dbReference type="Gene3D" id="2.40.70.10">
    <property type="entry name" value="Acid Proteases"/>
    <property type="match status" value="2"/>
</dbReference>
<evidence type="ECO:0000256" key="8">
    <source>
        <dbReference type="ARBA" id="ARBA00022750"/>
    </source>
</evidence>
<dbReference type="InterPro" id="IPR001461">
    <property type="entry name" value="Aspartic_peptidase_A1"/>
</dbReference>
<comment type="similarity">
    <text evidence="3 15">Belongs to the peptidase A1 family.</text>
</comment>
<dbReference type="FunFam" id="2.40.70.10:FF:000004">
    <property type="entry name" value="Pepsin A"/>
    <property type="match status" value="1"/>
</dbReference>
<name>A0A8C5X3Y5_9PASS</name>
<dbReference type="AlphaFoldDB" id="A0A8C5X3Y5"/>
<evidence type="ECO:0000256" key="12">
    <source>
        <dbReference type="ARBA" id="ARBA00023157"/>
    </source>
</evidence>
<evidence type="ECO:0000256" key="7">
    <source>
        <dbReference type="ARBA" id="ARBA00022729"/>
    </source>
</evidence>
<dbReference type="PRINTS" id="PR00792">
    <property type="entry name" value="PEPSIN"/>
</dbReference>
<dbReference type="GO" id="GO:0006508">
    <property type="term" value="P:proteolysis"/>
    <property type="evidence" value="ECO:0007669"/>
    <property type="project" value="UniProtKB-KW"/>
</dbReference>
<dbReference type="GO" id="GO:0004190">
    <property type="term" value="F:aspartic-type endopeptidase activity"/>
    <property type="evidence" value="ECO:0007669"/>
    <property type="project" value="UniProtKB-KW"/>
</dbReference>
<sequence length="341" mass="36002">HLGNRALLPGASISGGAAGSRGSLCWLTGLSALSLYQLEYFGQISIGTPPQNFTVVFDTACGEWGPPADHSKFQPTQSSTYQVIGTPFSIQYGTGSLTGIIGSDRVAVSGLAVSNQQFAESISEPGKAFLDAEFDGILGLAYPSLAVDGVTPVFDNMMAQNLVELPIFSVYMSSNPESPQGGELLFGGFDTSRFTGPLNWVPVTQQGYWQIQLDNIQLAGTVIFCADGCQAIVDTGTSLITGPTKDIKLLQKLIGAVSVDGVVRCSNLDAMPELTFTINGLPYTLSAQAYTLTAFCTSGFQGSDIPPPTGPLWILGDVFIRQFYTVFDRGNNVVGLAPAVP</sequence>
<evidence type="ECO:0000256" key="11">
    <source>
        <dbReference type="ARBA" id="ARBA00023145"/>
    </source>
</evidence>
<evidence type="ECO:0000313" key="17">
    <source>
        <dbReference type="Ensembl" id="ENSMCSP00000009078.1"/>
    </source>
</evidence>
<keyword evidence="10 15" id="KW-0378">Hydrolase</keyword>
<comment type="subcellular location">
    <subcellularLocation>
        <location evidence="2">Endosome</location>
    </subcellularLocation>
</comment>
<protein>
    <recommendedName>
        <fullName evidence="5">cathepsin E</fullName>
        <ecNumber evidence="5">3.4.23.34</ecNumber>
    </recommendedName>
</protein>
<evidence type="ECO:0000256" key="6">
    <source>
        <dbReference type="ARBA" id="ARBA00022670"/>
    </source>
</evidence>
<dbReference type="GO" id="GO:0019886">
    <property type="term" value="P:antigen processing and presentation of exogenous peptide antigen via MHC class II"/>
    <property type="evidence" value="ECO:0007669"/>
    <property type="project" value="TreeGrafter"/>
</dbReference>
<dbReference type="PANTHER" id="PTHR47966:SF26">
    <property type="entry name" value="CATHEPSIN E"/>
    <property type="match status" value="1"/>
</dbReference>
<evidence type="ECO:0000313" key="18">
    <source>
        <dbReference type="Proteomes" id="UP000694560"/>
    </source>
</evidence>
<dbReference type="FunFam" id="2.40.70.10:FF:000006">
    <property type="entry name" value="Cathepsin E"/>
    <property type="match status" value="1"/>
</dbReference>
<keyword evidence="18" id="KW-1185">Reference proteome</keyword>
<dbReference type="PROSITE" id="PS51767">
    <property type="entry name" value="PEPTIDASE_A1"/>
    <property type="match status" value="1"/>
</dbReference>
<keyword evidence="7" id="KW-0732">Signal</keyword>
<evidence type="ECO:0000256" key="10">
    <source>
        <dbReference type="ARBA" id="ARBA00022801"/>
    </source>
</evidence>
<dbReference type="PROSITE" id="PS00141">
    <property type="entry name" value="ASP_PROTEASE"/>
    <property type="match status" value="1"/>
</dbReference>
<evidence type="ECO:0000256" key="1">
    <source>
        <dbReference type="ARBA" id="ARBA00001898"/>
    </source>
</evidence>
<keyword evidence="12 14" id="KW-1015">Disulfide bond</keyword>
<evidence type="ECO:0000256" key="15">
    <source>
        <dbReference type="RuleBase" id="RU000454"/>
    </source>
</evidence>
<comment type="catalytic activity">
    <reaction evidence="1">
        <text>Similar to cathepsin D, but slightly broader specificity.</text>
        <dbReference type="EC" id="3.4.23.34"/>
    </reaction>
</comment>
<keyword evidence="6 15" id="KW-0645">Protease</keyword>
<evidence type="ECO:0000256" key="9">
    <source>
        <dbReference type="ARBA" id="ARBA00022753"/>
    </source>
</evidence>
<dbReference type="GO" id="GO:0005768">
    <property type="term" value="C:endosome"/>
    <property type="evidence" value="ECO:0007669"/>
    <property type="project" value="UniProtKB-SubCell"/>
</dbReference>
<dbReference type="InterPro" id="IPR033121">
    <property type="entry name" value="PEPTIDASE_A1"/>
</dbReference>
<evidence type="ECO:0000256" key="3">
    <source>
        <dbReference type="ARBA" id="ARBA00007447"/>
    </source>
</evidence>
<dbReference type="EC" id="3.4.23.34" evidence="5"/>
<dbReference type="Ensembl" id="ENSMCST00000009300.1">
    <property type="protein sequence ID" value="ENSMCSP00000009078.1"/>
    <property type="gene ID" value="ENSMCSG00000005638.1"/>
</dbReference>
<reference evidence="17" key="1">
    <citation type="submission" date="2025-08" db="UniProtKB">
        <authorList>
            <consortium name="Ensembl"/>
        </authorList>
    </citation>
    <scope>IDENTIFICATION</scope>
</reference>
<feature type="disulfide bond" evidence="14">
    <location>
        <begin position="225"/>
        <end position="229"/>
    </location>
</feature>
<dbReference type="PANTHER" id="PTHR47966">
    <property type="entry name" value="BETA-SITE APP-CLEAVING ENZYME, ISOFORM A-RELATED"/>
    <property type="match status" value="1"/>
</dbReference>
<keyword evidence="8 15" id="KW-0064">Aspartyl protease</keyword>
<dbReference type="Proteomes" id="UP000694560">
    <property type="component" value="Unplaced"/>
</dbReference>
<keyword evidence="9" id="KW-0967">Endosome</keyword>
<dbReference type="Pfam" id="PF00026">
    <property type="entry name" value="Asp"/>
    <property type="match status" value="1"/>
</dbReference>
<dbReference type="SUPFAM" id="SSF50630">
    <property type="entry name" value="Acid proteases"/>
    <property type="match status" value="1"/>
</dbReference>
<feature type="active site" evidence="13">
    <location>
        <position position="234"/>
    </location>
</feature>
<keyword evidence="11" id="KW-0865">Zymogen</keyword>